<dbReference type="PROSITE" id="PS51198">
    <property type="entry name" value="UVRD_HELICASE_ATP_BIND"/>
    <property type="match status" value="1"/>
</dbReference>
<evidence type="ECO:0000313" key="14">
    <source>
        <dbReference type="Proteomes" id="UP000000925"/>
    </source>
</evidence>
<dbReference type="GO" id="GO:0043138">
    <property type="term" value="F:3'-5' DNA helicase activity"/>
    <property type="evidence" value="ECO:0007669"/>
    <property type="project" value="UniProtKB-EC"/>
</dbReference>
<evidence type="ECO:0000313" key="13">
    <source>
        <dbReference type="EMBL" id="ADE53708.1"/>
    </source>
</evidence>
<accession>D5EPH1</accession>
<feature type="domain" description="UvrD-like helicase C-terminal" evidence="12">
    <location>
        <begin position="304"/>
        <end position="578"/>
    </location>
</feature>
<keyword evidence="5 10" id="KW-0067">ATP-binding</keyword>
<keyword evidence="14" id="KW-1185">Reference proteome</keyword>
<keyword evidence="4 10" id="KW-0347">Helicase</keyword>
<evidence type="ECO:0000256" key="10">
    <source>
        <dbReference type="PROSITE-ProRule" id="PRU00560"/>
    </source>
</evidence>
<evidence type="ECO:0000256" key="5">
    <source>
        <dbReference type="ARBA" id="ARBA00022840"/>
    </source>
</evidence>
<dbReference type="InterPro" id="IPR014017">
    <property type="entry name" value="DNA_helicase_UvrD-like_C"/>
</dbReference>
<dbReference type="Proteomes" id="UP000000925">
    <property type="component" value="Chromosome"/>
</dbReference>
<dbReference type="EMBL" id="CP001998">
    <property type="protein sequence ID" value="ADE53708.1"/>
    <property type="molecule type" value="Genomic_DNA"/>
</dbReference>
<dbReference type="GO" id="GO:0016887">
    <property type="term" value="F:ATP hydrolysis activity"/>
    <property type="evidence" value="ECO:0007669"/>
    <property type="project" value="RHEA"/>
</dbReference>
<dbReference type="InterPro" id="IPR013986">
    <property type="entry name" value="DExx_box_DNA_helicase_dom_sf"/>
</dbReference>
<feature type="domain" description="UvrD-like helicase ATP-binding" evidence="11">
    <location>
        <begin position="19"/>
        <end position="303"/>
    </location>
</feature>
<dbReference type="PANTHER" id="PTHR11070:SF3">
    <property type="entry name" value="DNA 3'-5' HELICASE"/>
    <property type="match status" value="1"/>
</dbReference>
<evidence type="ECO:0000256" key="9">
    <source>
        <dbReference type="ARBA" id="ARBA00048988"/>
    </source>
</evidence>
<protein>
    <recommendedName>
        <fullName evidence="8">DNA 3'-5' helicase</fullName>
        <ecNumber evidence="8">5.6.2.4</ecNumber>
    </recommendedName>
</protein>
<keyword evidence="3 10" id="KW-0378">Hydrolase</keyword>
<organism evidence="13 14">
    <name type="scientific">Coraliomargarita akajimensis (strain DSM 45221 / IAM 15411 / JCM 23193 / KCTC 12865 / 04OKA010-24)</name>
    <dbReference type="NCBI Taxonomy" id="583355"/>
    <lineage>
        <taxon>Bacteria</taxon>
        <taxon>Pseudomonadati</taxon>
        <taxon>Verrucomicrobiota</taxon>
        <taxon>Opitutia</taxon>
        <taxon>Puniceicoccales</taxon>
        <taxon>Coraliomargaritaceae</taxon>
        <taxon>Coraliomargarita</taxon>
    </lineage>
</organism>
<proteinExistence type="inferred from homology"/>
<dbReference type="SUPFAM" id="SSF52540">
    <property type="entry name" value="P-loop containing nucleoside triphosphate hydrolases"/>
    <property type="match status" value="1"/>
</dbReference>
<keyword evidence="6" id="KW-0413">Isomerase</keyword>
<sequence length="665" mass="75949">MFDETESFSSAFAPIDFRAELNDEQYAAVTADPGPALVLAGAGSGKTRTLTYRVAYLLHAGVQAHEILLLTFTNKAAREMLERVEDLTAVSRRQLWGGTFHSIAQRILRQHGEHIGLKRHYTILDESEAESLLKNAINAVDPKFIKGKNNPKPKVVANMISYARNTCRSVYEEADDHFPFLDDMAQKIADIYTKYQAMKLEQQVVDYDDLLELLLKLLREHPDVAAIYQQRFKHILVDEFQDTNRLQSEIVDLIGVNHQIMAVGDDAQCIYTWRGADFDNIMRFNDRHPEAQIHKIETNYRSTPEILDYANAVLGNQPAGKGYFKELRPVKESGAKPYFVPIMDARGQAQFIIQRISALVDEGHNLSDIAILYRAHYHAMDLQMELSRQNIDYQITSGVRFFEQAHIKDFSAQLRFASNPADVSAFARFTTLLPKIGPKSAERIHAFTKSLAEKEQTNFCDMLTSEAVLKKVPNDAKEEWPSLAETIRELSNALSEQRPSDVVQLGLDGWYGSYIREIYPNWTEREDDLQSLISFASRYETMEELLAQLVLLASESNERGPDELKHCLRLTTIHQAKGLEFPIVFVIGLADGLFPLQRTIDDGDLEEERRLYYVAVTRAMDELYLSYPMLNQKGNSVMRMNPSRFVQEIDTSRYETLRVAPTRSW</sequence>
<dbReference type="InterPro" id="IPR000212">
    <property type="entry name" value="DNA_helicase_UvrD/REP"/>
</dbReference>
<dbReference type="OrthoDB" id="9810135at2"/>
<evidence type="ECO:0000259" key="12">
    <source>
        <dbReference type="PROSITE" id="PS51217"/>
    </source>
</evidence>
<feature type="binding site" evidence="10">
    <location>
        <begin position="40"/>
        <end position="47"/>
    </location>
    <ligand>
        <name>ATP</name>
        <dbReference type="ChEBI" id="CHEBI:30616"/>
    </ligand>
</feature>
<dbReference type="AlphaFoldDB" id="D5EPH1"/>
<dbReference type="RefSeq" id="WP_013042432.1">
    <property type="nucleotide sequence ID" value="NC_014008.1"/>
</dbReference>
<dbReference type="GO" id="GO:0005524">
    <property type="term" value="F:ATP binding"/>
    <property type="evidence" value="ECO:0007669"/>
    <property type="project" value="UniProtKB-UniRule"/>
</dbReference>
<keyword evidence="2 10" id="KW-0547">Nucleotide-binding</keyword>
<dbReference type="CDD" id="cd18807">
    <property type="entry name" value="SF1_C_UvrD"/>
    <property type="match status" value="1"/>
</dbReference>
<dbReference type="Gene3D" id="1.10.486.10">
    <property type="entry name" value="PCRA, domain 4"/>
    <property type="match status" value="1"/>
</dbReference>
<dbReference type="InterPro" id="IPR014016">
    <property type="entry name" value="UvrD-like_ATP-bd"/>
</dbReference>
<dbReference type="PANTHER" id="PTHR11070">
    <property type="entry name" value="UVRD / RECB / PCRA DNA HELICASE FAMILY MEMBER"/>
    <property type="match status" value="1"/>
</dbReference>
<dbReference type="InterPro" id="IPR027417">
    <property type="entry name" value="P-loop_NTPase"/>
</dbReference>
<comment type="catalytic activity">
    <reaction evidence="7">
        <text>Couples ATP hydrolysis with the unwinding of duplex DNA by translocating in the 3'-5' direction.</text>
        <dbReference type="EC" id="5.6.2.4"/>
    </reaction>
</comment>
<dbReference type="STRING" id="583355.Caka_0684"/>
<comment type="similarity">
    <text evidence="1">Belongs to the helicase family. UvrD subfamily.</text>
</comment>
<evidence type="ECO:0000256" key="6">
    <source>
        <dbReference type="ARBA" id="ARBA00023235"/>
    </source>
</evidence>
<dbReference type="Gene3D" id="1.10.10.160">
    <property type="match status" value="1"/>
</dbReference>
<dbReference type="HOGENOM" id="CLU_004585_5_10_0"/>
<comment type="catalytic activity">
    <reaction evidence="9">
        <text>ATP + H2O = ADP + phosphate + H(+)</text>
        <dbReference type="Rhea" id="RHEA:13065"/>
        <dbReference type="ChEBI" id="CHEBI:15377"/>
        <dbReference type="ChEBI" id="CHEBI:15378"/>
        <dbReference type="ChEBI" id="CHEBI:30616"/>
        <dbReference type="ChEBI" id="CHEBI:43474"/>
        <dbReference type="ChEBI" id="CHEBI:456216"/>
        <dbReference type="EC" id="5.6.2.4"/>
    </reaction>
</comment>
<reference evidence="13 14" key="1">
    <citation type="journal article" date="2010" name="Stand. Genomic Sci.">
        <title>Complete genome sequence of Coraliomargarita akajimensis type strain (04OKA010-24).</title>
        <authorList>
            <person name="Mavromatis K."/>
            <person name="Abt B."/>
            <person name="Brambilla E."/>
            <person name="Lapidus A."/>
            <person name="Copeland A."/>
            <person name="Deshpande S."/>
            <person name="Nolan M."/>
            <person name="Lucas S."/>
            <person name="Tice H."/>
            <person name="Cheng J.F."/>
            <person name="Han C."/>
            <person name="Detter J.C."/>
            <person name="Woyke T."/>
            <person name="Goodwin L."/>
            <person name="Pitluck S."/>
            <person name="Held B."/>
            <person name="Brettin T."/>
            <person name="Tapia R."/>
            <person name="Ivanova N."/>
            <person name="Mikhailova N."/>
            <person name="Pati A."/>
            <person name="Liolios K."/>
            <person name="Chen A."/>
            <person name="Palaniappan K."/>
            <person name="Land M."/>
            <person name="Hauser L."/>
            <person name="Chang Y.J."/>
            <person name="Jeffries C.D."/>
            <person name="Rohde M."/>
            <person name="Goker M."/>
            <person name="Bristow J."/>
            <person name="Eisen J.A."/>
            <person name="Markowitz V."/>
            <person name="Hugenholtz P."/>
            <person name="Klenk H.P."/>
            <person name="Kyrpides N.C."/>
        </authorList>
    </citation>
    <scope>NUCLEOTIDE SEQUENCE [LARGE SCALE GENOMIC DNA]</scope>
    <source>
        <strain evidence="14">DSM 45221 / IAM 15411 / JCM 23193 / KCTC 12865</strain>
    </source>
</reference>
<evidence type="ECO:0000256" key="7">
    <source>
        <dbReference type="ARBA" id="ARBA00034617"/>
    </source>
</evidence>
<dbReference type="KEGG" id="caa:Caka_0684"/>
<dbReference type="Gene3D" id="3.40.50.300">
    <property type="entry name" value="P-loop containing nucleotide triphosphate hydrolases"/>
    <property type="match status" value="2"/>
</dbReference>
<evidence type="ECO:0000259" key="11">
    <source>
        <dbReference type="PROSITE" id="PS51198"/>
    </source>
</evidence>
<name>D5EPH1_CORAD</name>
<dbReference type="CDD" id="cd17932">
    <property type="entry name" value="DEXQc_UvrD"/>
    <property type="match status" value="1"/>
</dbReference>
<dbReference type="eggNOG" id="COG0210">
    <property type="taxonomic scope" value="Bacteria"/>
</dbReference>
<dbReference type="GO" id="GO:0000725">
    <property type="term" value="P:recombinational repair"/>
    <property type="evidence" value="ECO:0007669"/>
    <property type="project" value="TreeGrafter"/>
</dbReference>
<dbReference type="GO" id="GO:0005829">
    <property type="term" value="C:cytosol"/>
    <property type="evidence" value="ECO:0007669"/>
    <property type="project" value="TreeGrafter"/>
</dbReference>
<evidence type="ECO:0000256" key="3">
    <source>
        <dbReference type="ARBA" id="ARBA00022801"/>
    </source>
</evidence>
<dbReference type="Pfam" id="PF13361">
    <property type="entry name" value="UvrD_C"/>
    <property type="match status" value="1"/>
</dbReference>
<evidence type="ECO:0000256" key="1">
    <source>
        <dbReference type="ARBA" id="ARBA00009922"/>
    </source>
</evidence>
<dbReference type="EC" id="5.6.2.4" evidence="8"/>
<evidence type="ECO:0000256" key="8">
    <source>
        <dbReference type="ARBA" id="ARBA00034808"/>
    </source>
</evidence>
<evidence type="ECO:0000256" key="2">
    <source>
        <dbReference type="ARBA" id="ARBA00022741"/>
    </source>
</evidence>
<gene>
    <name evidence="13" type="ordered locus">Caka_0684</name>
</gene>
<dbReference type="PROSITE" id="PS51217">
    <property type="entry name" value="UVRD_HELICASE_CTER"/>
    <property type="match status" value="1"/>
</dbReference>
<evidence type="ECO:0000256" key="4">
    <source>
        <dbReference type="ARBA" id="ARBA00022806"/>
    </source>
</evidence>
<dbReference type="Pfam" id="PF00580">
    <property type="entry name" value="UvrD-helicase"/>
    <property type="match status" value="1"/>
</dbReference>
<dbReference type="GO" id="GO:0003677">
    <property type="term" value="F:DNA binding"/>
    <property type="evidence" value="ECO:0007669"/>
    <property type="project" value="InterPro"/>
</dbReference>